<evidence type="ECO:0000313" key="1">
    <source>
        <dbReference type="EMBL" id="MFD2309972.1"/>
    </source>
</evidence>
<dbReference type="CDD" id="cd00090">
    <property type="entry name" value="HTH_ARSR"/>
    <property type="match status" value="1"/>
</dbReference>
<sequence length="161" mass="17189">MQHRVALLEAGGNRSEGEDGLSADGGDPRFWLLAALRKRVETPGAVAFGGTVDLPDGRHYEWQWGEAVEQRLAADWSEAAAPLEALGHPVRLAILHSVLEGHSDIASLAALPQLGTRGQLYHHLKVLESGGWIQPQRRGVYGVPGERVVPLLTILAAATGG</sequence>
<accession>A0ABW5E9J2</accession>
<reference evidence="2" key="1">
    <citation type="journal article" date="2019" name="Int. J. Syst. Evol. Microbiol.">
        <title>The Global Catalogue of Microorganisms (GCM) 10K type strain sequencing project: providing services to taxonomists for standard genome sequencing and annotation.</title>
        <authorList>
            <consortium name="The Broad Institute Genomics Platform"/>
            <consortium name="The Broad Institute Genome Sequencing Center for Infectious Disease"/>
            <person name="Wu L."/>
            <person name="Ma J."/>
        </authorList>
    </citation>
    <scope>NUCLEOTIDE SEQUENCE [LARGE SCALE GENOMIC DNA]</scope>
    <source>
        <strain evidence="2">KCTC 12848</strain>
    </source>
</reference>
<dbReference type="InterPro" id="IPR036388">
    <property type="entry name" value="WH-like_DNA-bd_sf"/>
</dbReference>
<comment type="caution">
    <text evidence="1">The sequence shown here is derived from an EMBL/GenBank/DDBJ whole genome shotgun (WGS) entry which is preliminary data.</text>
</comment>
<dbReference type="Gene3D" id="1.10.10.10">
    <property type="entry name" value="Winged helix-like DNA-binding domain superfamily/Winged helix DNA-binding domain"/>
    <property type="match status" value="1"/>
</dbReference>
<dbReference type="InterPro" id="IPR011991">
    <property type="entry name" value="ArsR-like_HTH"/>
</dbReference>
<dbReference type="InterPro" id="IPR036390">
    <property type="entry name" value="WH_DNA-bd_sf"/>
</dbReference>
<name>A0ABW5E9J2_9GAMM</name>
<evidence type="ECO:0000313" key="2">
    <source>
        <dbReference type="Proteomes" id="UP001597425"/>
    </source>
</evidence>
<organism evidence="1 2">
    <name type="scientific">Microbulbifer halophilus</name>
    <dbReference type="NCBI Taxonomy" id="453963"/>
    <lineage>
        <taxon>Bacteria</taxon>
        <taxon>Pseudomonadati</taxon>
        <taxon>Pseudomonadota</taxon>
        <taxon>Gammaproteobacteria</taxon>
        <taxon>Cellvibrionales</taxon>
        <taxon>Microbulbiferaceae</taxon>
        <taxon>Microbulbifer</taxon>
    </lineage>
</organism>
<gene>
    <name evidence="1" type="ORF">ACFSKX_06025</name>
</gene>
<dbReference type="EMBL" id="JBHUJD010000006">
    <property type="protein sequence ID" value="MFD2309972.1"/>
    <property type="molecule type" value="Genomic_DNA"/>
</dbReference>
<dbReference type="Proteomes" id="UP001597425">
    <property type="component" value="Unassembled WGS sequence"/>
</dbReference>
<protein>
    <submittedName>
        <fullName evidence="1">ArsR/SmtB family transcription factor</fullName>
    </submittedName>
</protein>
<dbReference type="SUPFAM" id="SSF46785">
    <property type="entry name" value="Winged helix' DNA-binding domain"/>
    <property type="match status" value="1"/>
</dbReference>
<dbReference type="RefSeq" id="WP_265719936.1">
    <property type="nucleotide sequence ID" value="NZ_JAPIVK010000001.1"/>
</dbReference>
<proteinExistence type="predicted"/>
<keyword evidence="2" id="KW-1185">Reference proteome</keyword>